<proteinExistence type="predicted"/>
<dbReference type="EMBL" id="JAHQIW010001538">
    <property type="protein sequence ID" value="KAJ1352747.1"/>
    <property type="molecule type" value="Genomic_DNA"/>
</dbReference>
<evidence type="ECO:0000313" key="2">
    <source>
        <dbReference type="Proteomes" id="UP001196413"/>
    </source>
</evidence>
<sequence>MLYETKSNINHVSNKTTVTLNPADKYIWADNVMPKFHVMNPPDLRDADKRARLNEVSTNFWMWQYQQYLNDFPDIDYQKDFYNKKYLKDFFSQIDYTQYRRM</sequence>
<name>A0AAD5MQ75_PARTN</name>
<comment type="caution">
    <text evidence="1">The sequence shown here is derived from an EMBL/GenBank/DDBJ whole genome shotgun (WGS) entry which is preliminary data.</text>
</comment>
<evidence type="ECO:0000313" key="1">
    <source>
        <dbReference type="EMBL" id="KAJ1352747.1"/>
    </source>
</evidence>
<dbReference type="Proteomes" id="UP001196413">
    <property type="component" value="Unassembled WGS sequence"/>
</dbReference>
<accession>A0AAD5MQ75</accession>
<dbReference type="AlphaFoldDB" id="A0AAD5MQ75"/>
<reference evidence="1" key="1">
    <citation type="submission" date="2021-06" db="EMBL/GenBank/DDBJ databases">
        <title>Parelaphostrongylus tenuis whole genome reference sequence.</title>
        <authorList>
            <person name="Garwood T.J."/>
            <person name="Larsen P.A."/>
            <person name="Fountain-Jones N.M."/>
            <person name="Garbe J.R."/>
            <person name="Macchietto M.G."/>
            <person name="Kania S.A."/>
            <person name="Gerhold R.W."/>
            <person name="Richards J.E."/>
            <person name="Wolf T.M."/>
        </authorList>
    </citation>
    <scope>NUCLEOTIDE SEQUENCE</scope>
    <source>
        <strain evidence="1">MNPRO001-30</strain>
        <tissue evidence="1">Meninges</tissue>
    </source>
</reference>
<gene>
    <name evidence="1" type="ORF">KIN20_009170</name>
</gene>
<protein>
    <submittedName>
        <fullName evidence="1">Uncharacterized protein</fullName>
    </submittedName>
</protein>
<organism evidence="1 2">
    <name type="scientific">Parelaphostrongylus tenuis</name>
    <name type="common">Meningeal worm</name>
    <dbReference type="NCBI Taxonomy" id="148309"/>
    <lineage>
        <taxon>Eukaryota</taxon>
        <taxon>Metazoa</taxon>
        <taxon>Ecdysozoa</taxon>
        <taxon>Nematoda</taxon>
        <taxon>Chromadorea</taxon>
        <taxon>Rhabditida</taxon>
        <taxon>Rhabditina</taxon>
        <taxon>Rhabditomorpha</taxon>
        <taxon>Strongyloidea</taxon>
        <taxon>Metastrongylidae</taxon>
        <taxon>Parelaphostrongylus</taxon>
    </lineage>
</organism>
<keyword evidence="2" id="KW-1185">Reference proteome</keyword>